<feature type="domain" description="Integral membrane bound transporter" evidence="7">
    <location>
        <begin position="34"/>
        <end position="155"/>
    </location>
</feature>
<keyword evidence="9" id="KW-1185">Reference proteome</keyword>
<reference evidence="8 9" key="1">
    <citation type="journal article" date="2021" name="Int. J. Syst. Evol. Microbiol.">
        <title>Reticulibacter mediterranei gen. nov., sp. nov., within the new family Reticulibacteraceae fam. nov., and Ktedonospora formicarum gen. nov., sp. nov., Ktedonobacter robiniae sp. nov., Dictyobacter formicarum sp. nov. and Dictyobacter arantiisoli sp. nov., belonging to the class Ktedonobacteria.</title>
        <authorList>
            <person name="Yabe S."/>
            <person name="Zheng Y."/>
            <person name="Wang C.M."/>
            <person name="Sakai Y."/>
            <person name="Abe K."/>
            <person name="Yokota A."/>
            <person name="Donadio S."/>
            <person name="Cavaletti L."/>
            <person name="Monciardini P."/>
        </authorList>
    </citation>
    <scope>NUCLEOTIDE SEQUENCE [LARGE SCALE GENOMIC DNA]</scope>
    <source>
        <strain evidence="8 9">SOSP1-30</strain>
    </source>
</reference>
<keyword evidence="4 6" id="KW-0472">Membrane</keyword>
<dbReference type="Proteomes" id="UP000654345">
    <property type="component" value="Unassembled WGS sequence"/>
</dbReference>
<evidence type="ECO:0000256" key="5">
    <source>
        <dbReference type="SAM" id="Coils"/>
    </source>
</evidence>
<evidence type="ECO:0000256" key="1">
    <source>
        <dbReference type="ARBA" id="ARBA00004141"/>
    </source>
</evidence>
<comment type="caution">
    <text evidence="8">The sequence shown here is derived from an EMBL/GenBank/DDBJ whole genome shotgun (WGS) entry which is preliminary data.</text>
</comment>
<evidence type="ECO:0000256" key="4">
    <source>
        <dbReference type="ARBA" id="ARBA00023136"/>
    </source>
</evidence>
<evidence type="ECO:0000256" key="6">
    <source>
        <dbReference type="SAM" id="Phobius"/>
    </source>
</evidence>
<evidence type="ECO:0000256" key="2">
    <source>
        <dbReference type="ARBA" id="ARBA00022692"/>
    </source>
</evidence>
<dbReference type="RefSeq" id="WP_201374811.1">
    <property type="nucleotide sequence ID" value="NZ_BNJG01000003.1"/>
</dbReference>
<name>A0ABQ3V1T2_9CHLR</name>
<dbReference type="InterPro" id="IPR049453">
    <property type="entry name" value="Memb_transporter_dom"/>
</dbReference>
<comment type="subcellular location">
    <subcellularLocation>
        <location evidence="1">Membrane</location>
        <topology evidence="1">Multi-pass membrane protein</topology>
    </subcellularLocation>
</comment>
<sequence length="401" mass="44637">MRTLAWTRRHNLRWRKALAITLFGLKCALSAALAWQVAYLIAGKEAAALAAVSAVIVLQATSWQTIRKSIERVLGVFIGIALSVIIVHLLGLSALTILLTVFAAALSGLLFKQKGAYLATQIPISALLGLVVGVGEESYPSLRLLGALIGGVIGTVLSLFLSPPIYAQKAQRTLVNLLEEVAQTLPTLADTVGGTVACSRQAAIYEHMHAVERKVRCSERELALGKENLRLNPWGRALQDVTESQPYLLEALEKVTRQMERIAWTVQETGQAWNELSSLHCWARRYAEILRIMGEMLEFVAERVYVITQQAQSQSATWEYPHHSEEEAFAQLAQTQERLKEEEDALLEEKEELLFPVRNVPQTTTRASYRAVVRSSLLMDLRRMLDELEDMLVAVRQLQAG</sequence>
<keyword evidence="3 6" id="KW-1133">Transmembrane helix</keyword>
<evidence type="ECO:0000313" key="8">
    <source>
        <dbReference type="EMBL" id="GHO58542.1"/>
    </source>
</evidence>
<feature type="coiled-coil region" evidence="5">
    <location>
        <begin position="325"/>
        <end position="353"/>
    </location>
</feature>
<protein>
    <recommendedName>
        <fullName evidence="7">Integral membrane bound transporter domain-containing protein</fullName>
    </recommendedName>
</protein>
<gene>
    <name evidence="8" type="ORF">KSB_70170</name>
</gene>
<proteinExistence type="predicted"/>
<dbReference type="Pfam" id="PF13515">
    <property type="entry name" value="FUSC_2"/>
    <property type="match status" value="1"/>
</dbReference>
<feature type="transmembrane region" description="Helical" evidence="6">
    <location>
        <begin position="73"/>
        <end position="104"/>
    </location>
</feature>
<evidence type="ECO:0000259" key="7">
    <source>
        <dbReference type="Pfam" id="PF13515"/>
    </source>
</evidence>
<evidence type="ECO:0000256" key="3">
    <source>
        <dbReference type="ARBA" id="ARBA00022989"/>
    </source>
</evidence>
<feature type="transmembrane region" description="Helical" evidence="6">
    <location>
        <begin position="116"/>
        <end position="135"/>
    </location>
</feature>
<dbReference type="EMBL" id="BNJG01000003">
    <property type="protein sequence ID" value="GHO58542.1"/>
    <property type="molecule type" value="Genomic_DNA"/>
</dbReference>
<keyword evidence="5" id="KW-0175">Coiled coil</keyword>
<evidence type="ECO:0000313" key="9">
    <source>
        <dbReference type="Proteomes" id="UP000654345"/>
    </source>
</evidence>
<accession>A0ABQ3V1T2</accession>
<feature type="transmembrane region" description="Helical" evidence="6">
    <location>
        <begin position="46"/>
        <end position="66"/>
    </location>
</feature>
<keyword evidence="2 6" id="KW-0812">Transmembrane</keyword>
<feature type="transmembrane region" description="Helical" evidence="6">
    <location>
        <begin position="142"/>
        <end position="161"/>
    </location>
</feature>
<organism evidence="8 9">
    <name type="scientific">Ktedonobacter robiniae</name>
    <dbReference type="NCBI Taxonomy" id="2778365"/>
    <lineage>
        <taxon>Bacteria</taxon>
        <taxon>Bacillati</taxon>
        <taxon>Chloroflexota</taxon>
        <taxon>Ktedonobacteria</taxon>
        <taxon>Ktedonobacterales</taxon>
        <taxon>Ktedonobacteraceae</taxon>
        <taxon>Ktedonobacter</taxon>
    </lineage>
</organism>